<keyword evidence="4" id="KW-0597">Phosphoprotein</keyword>
<comment type="caution">
    <text evidence="8">The sequence shown here is derived from an EMBL/GenBank/DDBJ whole genome shotgun (WGS) entry which is preliminary data.</text>
</comment>
<dbReference type="SMART" id="SM00862">
    <property type="entry name" value="Trans_reg_C"/>
    <property type="match status" value="1"/>
</dbReference>
<dbReference type="GO" id="GO:0000156">
    <property type="term" value="F:phosphorelay response regulator activity"/>
    <property type="evidence" value="ECO:0007669"/>
    <property type="project" value="TreeGrafter"/>
</dbReference>
<dbReference type="HOGENOM" id="CLU_000445_30_3_9"/>
<dbReference type="eggNOG" id="COG0745">
    <property type="taxonomic scope" value="Bacteria"/>
</dbReference>
<reference evidence="8" key="1">
    <citation type="submission" date="2007-11" db="EMBL/GenBank/DDBJ databases">
        <authorList>
            <person name="Fulton L."/>
            <person name="Clifton S."/>
            <person name="Fulton B."/>
            <person name="Xu J."/>
            <person name="Minx P."/>
            <person name="Pepin K.H."/>
            <person name="Johnson M."/>
            <person name="Thiruvilangam P."/>
            <person name="Bhonagiri V."/>
            <person name="Nash W.E."/>
            <person name="Mardis E.R."/>
            <person name="Wilson R.K."/>
        </authorList>
    </citation>
    <scope>NUCLEOTIDE SEQUENCE [LARGE SCALE GENOMIC DNA]</scope>
    <source>
        <strain evidence="8">DSM 1402</strain>
    </source>
</reference>
<dbReference type="InterPro" id="IPR016032">
    <property type="entry name" value="Sig_transdc_resp-reg_C-effctor"/>
</dbReference>
<dbReference type="Gene3D" id="1.10.10.10">
    <property type="entry name" value="Winged helix-like DNA-binding domain superfamily/Winged helix DNA-binding domain"/>
    <property type="match status" value="1"/>
</dbReference>
<dbReference type="PANTHER" id="PTHR48111:SF43">
    <property type="entry name" value="STAGE 0 SPORULATION PROTEIN A HOMOLOG"/>
    <property type="match status" value="1"/>
</dbReference>
<dbReference type="GO" id="GO:0005829">
    <property type="term" value="C:cytosol"/>
    <property type="evidence" value="ECO:0007669"/>
    <property type="project" value="TreeGrafter"/>
</dbReference>
<dbReference type="GO" id="GO:0006355">
    <property type="term" value="P:regulation of DNA-templated transcription"/>
    <property type="evidence" value="ECO:0007669"/>
    <property type="project" value="InterPro"/>
</dbReference>
<dbReference type="CDD" id="cd17574">
    <property type="entry name" value="REC_OmpR"/>
    <property type="match status" value="1"/>
</dbReference>
<evidence type="ECO:0000313" key="9">
    <source>
        <dbReference type="Proteomes" id="UP000005798"/>
    </source>
</evidence>
<dbReference type="InterPro" id="IPR011006">
    <property type="entry name" value="CheY-like_superfamily"/>
</dbReference>
<dbReference type="SMART" id="SM00448">
    <property type="entry name" value="REC"/>
    <property type="match status" value="1"/>
</dbReference>
<organism evidence="8 9">
    <name type="scientific">Thomasclavelia ramosa DSM 1402</name>
    <dbReference type="NCBI Taxonomy" id="445974"/>
    <lineage>
        <taxon>Bacteria</taxon>
        <taxon>Bacillati</taxon>
        <taxon>Bacillota</taxon>
        <taxon>Erysipelotrichia</taxon>
        <taxon>Erysipelotrichales</taxon>
        <taxon>Coprobacillaceae</taxon>
        <taxon>Thomasclavelia</taxon>
    </lineage>
</organism>
<dbReference type="InterPro" id="IPR036388">
    <property type="entry name" value="WH-like_DNA-bd_sf"/>
</dbReference>
<evidence type="ECO:0000256" key="1">
    <source>
        <dbReference type="ARBA" id="ARBA00023015"/>
    </source>
</evidence>
<dbReference type="PROSITE" id="PS51755">
    <property type="entry name" value="OMPR_PHOB"/>
    <property type="match status" value="1"/>
</dbReference>
<protein>
    <submittedName>
        <fullName evidence="8">Response regulator receiver domain protein</fullName>
    </submittedName>
</protein>
<accession>B0N2A8</accession>
<gene>
    <name evidence="8" type="ORF">CLORAM_00744</name>
</gene>
<feature type="domain" description="OmpR/PhoB-type" evidence="7">
    <location>
        <begin position="131"/>
        <end position="228"/>
    </location>
</feature>
<dbReference type="InterPro" id="IPR039420">
    <property type="entry name" value="WalR-like"/>
</dbReference>
<dbReference type="EMBL" id="ABFX02000003">
    <property type="protein sequence ID" value="EDS19868.1"/>
    <property type="molecule type" value="Genomic_DNA"/>
</dbReference>
<dbReference type="InterPro" id="IPR001789">
    <property type="entry name" value="Sig_transdc_resp-reg_receiver"/>
</dbReference>
<keyword evidence="3" id="KW-0804">Transcription</keyword>
<name>B0N2A8_9FIRM</name>
<keyword evidence="1" id="KW-0805">Transcription regulation</keyword>
<evidence type="ECO:0000256" key="3">
    <source>
        <dbReference type="ARBA" id="ARBA00023163"/>
    </source>
</evidence>
<keyword evidence="2 5" id="KW-0238">DNA-binding</keyword>
<evidence type="ECO:0000259" key="7">
    <source>
        <dbReference type="PROSITE" id="PS51755"/>
    </source>
</evidence>
<reference evidence="8" key="2">
    <citation type="submission" date="2014-06" db="EMBL/GenBank/DDBJ databases">
        <title>Draft genome sequence of Clostridium ramosum(DSM 1402).</title>
        <authorList>
            <person name="Sudarsanam P."/>
            <person name="Ley R."/>
            <person name="Guruge J."/>
            <person name="Turnbaugh P.J."/>
            <person name="Mahowald M."/>
            <person name="Liep D."/>
            <person name="Gordon J."/>
        </authorList>
    </citation>
    <scope>NUCLEOTIDE SEQUENCE</scope>
    <source>
        <strain evidence="8">DSM 1402</strain>
    </source>
</reference>
<dbReference type="InterPro" id="IPR001867">
    <property type="entry name" value="OmpR/PhoB-type_DNA-bd"/>
</dbReference>
<dbReference type="SUPFAM" id="SSF52172">
    <property type="entry name" value="CheY-like"/>
    <property type="match status" value="1"/>
</dbReference>
<dbReference type="PANTHER" id="PTHR48111">
    <property type="entry name" value="REGULATOR OF RPOS"/>
    <property type="match status" value="1"/>
</dbReference>
<dbReference type="GO" id="GO:0000976">
    <property type="term" value="F:transcription cis-regulatory region binding"/>
    <property type="evidence" value="ECO:0007669"/>
    <property type="project" value="TreeGrafter"/>
</dbReference>
<evidence type="ECO:0000256" key="2">
    <source>
        <dbReference type="ARBA" id="ARBA00023125"/>
    </source>
</evidence>
<dbReference type="SUPFAM" id="SSF46894">
    <property type="entry name" value="C-terminal effector domain of the bipartite response regulators"/>
    <property type="match status" value="1"/>
</dbReference>
<dbReference type="Gene3D" id="3.40.50.2300">
    <property type="match status" value="1"/>
</dbReference>
<dbReference type="Gene3D" id="6.10.250.690">
    <property type="match status" value="1"/>
</dbReference>
<evidence type="ECO:0000259" key="6">
    <source>
        <dbReference type="PROSITE" id="PS50110"/>
    </source>
</evidence>
<feature type="domain" description="Response regulatory" evidence="6">
    <location>
        <begin position="11"/>
        <end position="124"/>
    </location>
</feature>
<proteinExistence type="predicted"/>
<dbReference type="CDD" id="cd00383">
    <property type="entry name" value="trans_reg_C"/>
    <property type="match status" value="1"/>
</dbReference>
<dbReference type="Pfam" id="PF00072">
    <property type="entry name" value="Response_reg"/>
    <property type="match status" value="1"/>
</dbReference>
<dbReference type="Proteomes" id="UP000005798">
    <property type="component" value="Unassembled WGS sequence"/>
</dbReference>
<dbReference type="PROSITE" id="PS50110">
    <property type="entry name" value="RESPONSE_REGULATORY"/>
    <property type="match status" value="1"/>
</dbReference>
<evidence type="ECO:0000313" key="8">
    <source>
        <dbReference type="EMBL" id="EDS19868.1"/>
    </source>
</evidence>
<dbReference type="Pfam" id="PF00486">
    <property type="entry name" value="Trans_reg_C"/>
    <property type="match status" value="1"/>
</dbReference>
<keyword evidence="9" id="KW-1185">Reference proteome</keyword>
<feature type="modified residue" description="4-aspartylphosphate" evidence="4">
    <location>
        <position position="60"/>
    </location>
</feature>
<sequence length="228" mass="26756">MYNKKEEIVMKILIIEDDLELREELKVLLDNNGYQGIILKDFKNALEEILVIDPDLILLDIKIPFLNGQQLLKKLREKSTIPVIMVTSKDSEIDEILALSYGADDYITKPYNPTILLLHIEAVFKRLHKAEPKLTYQNIRVNLMKSTLEKDDQELLLSKNEMGIFYYLLMNQGKIVTRDDIMNYLWGTDKFIDDNTLTVNMTRLRKRLEKIGLFDVIETRRDQGYMLI</sequence>
<feature type="DNA-binding region" description="OmpR/PhoB-type" evidence="5">
    <location>
        <begin position="131"/>
        <end position="228"/>
    </location>
</feature>
<dbReference type="GO" id="GO:0032993">
    <property type="term" value="C:protein-DNA complex"/>
    <property type="evidence" value="ECO:0007669"/>
    <property type="project" value="TreeGrafter"/>
</dbReference>
<dbReference type="AlphaFoldDB" id="B0N2A8"/>
<evidence type="ECO:0000256" key="4">
    <source>
        <dbReference type="PROSITE-ProRule" id="PRU00169"/>
    </source>
</evidence>
<evidence type="ECO:0000256" key="5">
    <source>
        <dbReference type="PROSITE-ProRule" id="PRU01091"/>
    </source>
</evidence>